<dbReference type="GO" id="GO:0050778">
    <property type="term" value="P:positive regulation of immune response"/>
    <property type="evidence" value="ECO:0007669"/>
    <property type="project" value="TreeGrafter"/>
</dbReference>
<sequence length="172" mass="19096">MRASVNGNAILPVNSYACKGVLLSVCTVGHRGPVWFWILVLSVLCRFEWVCSALETKEVQECLDNLSKSIQNSTAQLYAPSVDEIKEKCELPSLICYMLELKVVFLEEEDLEKHEQDNIDCVAAFSETLQNIAITELNTGPCPPCEATAPRSITTFLDNLKSLMQKLNSLAP</sequence>
<evidence type="ECO:0000313" key="9">
    <source>
        <dbReference type="Proteomes" id="UP001497482"/>
    </source>
</evidence>
<keyword evidence="5" id="KW-0732">Signal</keyword>
<dbReference type="InterPro" id="IPR009079">
    <property type="entry name" value="4_helix_cytokine-like_core"/>
</dbReference>
<dbReference type="GO" id="GO:0005615">
    <property type="term" value="C:extracellular space"/>
    <property type="evidence" value="ECO:0007669"/>
    <property type="project" value="UniProtKB-KW"/>
</dbReference>
<keyword evidence="6" id="KW-1015">Disulfide bond</keyword>
<dbReference type="PANTHER" id="PTHR14356:SF3">
    <property type="entry name" value="INTERLEUKIN-15"/>
    <property type="match status" value="1"/>
</dbReference>
<reference evidence="8 9" key="1">
    <citation type="submission" date="2024-04" db="EMBL/GenBank/DDBJ databases">
        <authorList>
            <person name="Waldvogel A.-M."/>
            <person name="Schoenle A."/>
        </authorList>
    </citation>
    <scope>NUCLEOTIDE SEQUENCE [LARGE SCALE GENOMIC DNA]</scope>
</reference>
<dbReference type="SUPFAM" id="SSF47266">
    <property type="entry name" value="4-helical cytokines"/>
    <property type="match status" value="1"/>
</dbReference>
<keyword evidence="4" id="KW-0964">Secreted</keyword>
<dbReference type="Proteomes" id="UP001497482">
    <property type="component" value="Chromosome 3"/>
</dbReference>
<dbReference type="Pfam" id="PF02372">
    <property type="entry name" value="IL15"/>
    <property type="match status" value="1"/>
</dbReference>
<evidence type="ECO:0000256" key="6">
    <source>
        <dbReference type="ARBA" id="ARBA00023157"/>
    </source>
</evidence>
<dbReference type="InterPro" id="IPR020439">
    <property type="entry name" value="IL-15"/>
</dbReference>
<dbReference type="GO" id="GO:0001819">
    <property type="term" value="P:positive regulation of cytokine production"/>
    <property type="evidence" value="ECO:0007669"/>
    <property type="project" value="TreeGrafter"/>
</dbReference>
<organism evidence="8 9">
    <name type="scientific">Knipowitschia caucasica</name>
    <name type="common">Caucasian dwarf goby</name>
    <name type="synonym">Pomatoschistus caucasicus</name>
    <dbReference type="NCBI Taxonomy" id="637954"/>
    <lineage>
        <taxon>Eukaryota</taxon>
        <taxon>Metazoa</taxon>
        <taxon>Chordata</taxon>
        <taxon>Craniata</taxon>
        <taxon>Vertebrata</taxon>
        <taxon>Euteleostomi</taxon>
        <taxon>Actinopterygii</taxon>
        <taxon>Neopterygii</taxon>
        <taxon>Teleostei</taxon>
        <taxon>Neoteleostei</taxon>
        <taxon>Acanthomorphata</taxon>
        <taxon>Gobiaria</taxon>
        <taxon>Gobiiformes</taxon>
        <taxon>Gobioidei</taxon>
        <taxon>Gobiidae</taxon>
        <taxon>Gobiinae</taxon>
        <taxon>Knipowitschia</taxon>
    </lineage>
</organism>
<evidence type="ECO:0000256" key="4">
    <source>
        <dbReference type="ARBA" id="ARBA00022525"/>
    </source>
</evidence>
<accession>A0AAV2LIX7</accession>
<name>A0AAV2LIX7_KNICA</name>
<dbReference type="EMBL" id="OZ035825">
    <property type="protein sequence ID" value="CAL1601088.1"/>
    <property type="molecule type" value="Genomic_DNA"/>
</dbReference>
<protein>
    <recommendedName>
        <fullName evidence="7">Interleukin</fullName>
    </recommendedName>
</protein>
<evidence type="ECO:0000256" key="7">
    <source>
        <dbReference type="RuleBase" id="RU003453"/>
    </source>
</evidence>
<evidence type="ECO:0000256" key="1">
    <source>
        <dbReference type="ARBA" id="ARBA00004613"/>
    </source>
</evidence>
<keyword evidence="3 7" id="KW-0202">Cytokine</keyword>
<dbReference type="PANTHER" id="PTHR14356">
    <property type="entry name" value="INTERLEUKIN-15-RELATED"/>
    <property type="match status" value="1"/>
</dbReference>
<dbReference type="PRINTS" id="PR01930">
    <property type="entry name" value="INTRLEUKIN15"/>
</dbReference>
<dbReference type="GO" id="GO:0005125">
    <property type="term" value="F:cytokine activity"/>
    <property type="evidence" value="ECO:0007669"/>
    <property type="project" value="UniProtKB-KW"/>
</dbReference>
<evidence type="ECO:0000256" key="3">
    <source>
        <dbReference type="ARBA" id="ARBA00022514"/>
    </source>
</evidence>
<gene>
    <name evidence="8" type="ORF">KC01_LOCUS29119</name>
</gene>
<dbReference type="GO" id="GO:0042102">
    <property type="term" value="P:positive regulation of T cell proliferation"/>
    <property type="evidence" value="ECO:0007669"/>
    <property type="project" value="TreeGrafter"/>
</dbReference>
<comment type="similarity">
    <text evidence="2 7">Belongs to the IL-15/IL-21 family.</text>
</comment>
<keyword evidence="9" id="KW-1185">Reference proteome</keyword>
<dbReference type="AlphaFoldDB" id="A0AAV2LIX7"/>
<evidence type="ECO:0000256" key="5">
    <source>
        <dbReference type="ARBA" id="ARBA00022729"/>
    </source>
</evidence>
<dbReference type="GO" id="GO:0006955">
    <property type="term" value="P:immune response"/>
    <property type="evidence" value="ECO:0007669"/>
    <property type="project" value="InterPro"/>
</dbReference>
<dbReference type="GO" id="GO:0005126">
    <property type="term" value="F:cytokine receptor binding"/>
    <property type="evidence" value="ECO:0007669"/>
    <property type="project" value="InterPro"/>
</dbReference>
<comment type="subcellular location">
    <subcellularLocation>
        <location evidence="1">Secreted</location>
    </subcellularLocation>
</comment>
<dbReference type="InterPro" id="IPR003443">
    <property type="entry name" value="IL-15/IL-21_fam"/>
</dbReference>
<proteinExistence type="inferred from homology"/>
<evidence type="ECO:0000313" key="8">
    <source>
        <dbReference type="EMBL" id="CAL1601088.1"/>
    </source>
</evidence>
<dbReference type="GO" id="GO:0042119">
    <property type="term" value="P:neutrophil activation"/>
    <property type="evidence" value="ECO:0007669"/>
    <property type="project" value="TreeGrafter"/>
</dbReference>
<evidence type="ECO:0000256" key="2">
    <source>
        <dbReference type="ARBA" id="ARBA00006050"/>
    </source>
</evidence>
<dbReference type="Gene3D" id="1.20.1250.70">
    <property type="entry name" value="Interleukin-15/Interleukin-21"/>
    <property type="match status" value="1"/>
</dbReference>